<evidence type="ECO:0000259" key="2">
    <source>
        <dbReference type="Pfam" id="PF13581"/>
    </source>
</evidence>
<dbReference type="EMBL" id="JACHIN010000005">
    <property type="protein sequence ID" value="MBB5078488.1"/>
    <property type="molecule type" value="Genomic_DNA"/>
</dbReference>
<dbReference type="AlphaFoldDB" id="A0A7W8EGI1"/>
<keyword evidence="3" id="KW-0808">Transferase</keyword>
<dbReference type="Gene3D" id="3.30.565.10">
    <property type="entry name" value="Histidine kinase-like ATPase, C-terminal domain"/>
    <property type="match status" value="1"/>
</dbReference>
<dbReference type="InterPro" id="IPR050267">
    <property type="entry name" value="Anti-sigma-factor_SerPK"/>
</dbReference>
<organism evidence="3 4">
    <name type="scientific">Nonomuraea endophytica</name>
    <dbReference type="NCBI Taxonomy" id="714136"/>
    <lineage>
        <taxon>Bacteria</taxon>
        <taxon>Bacillati</taxon>
        <taxon>Actinomycetota</taxon>
        <taxon>Actinomycetes</taxon>
        <taxon>Streptosporangiales</taxon>
        <taxon>Streptosporangiaceae</taxon>
        <taxon>Nonomuraea</taxon>
    </lineage>
</organism>
<evidence type="ECO:0000313" key="3">
    <source>
        <dbReference type="EMBL" id="MBB5078488.1"/>
    </source>
</evidence>
<dbReference type="InterPro" id="IPR036890">
    <property type="entry name" value="HATPase_C_sf"/>
</dbReference>
<dbReference type="GO" id="GO:0004674">
    <property type="term" value="F:protein serine/threonine kinase activity"/>
    <property type="evidence" value="ECO:0007669"/>
    <property type="project" value="UniProtKB-KW"/>
</dbReference>
<keyword evidence="1" id="KW-0723">Serine/threonine-protein kinase</keyword>
<dbReference type="Pfam" id="PF13581">
    <property type="entry name" value="HATPase_c_2"/>
    <property type="match status" value="1"/>
</dbReference>
<proteinExistence type="predicted"/>
<dbReference type="PANTHER" id="PTHR35526">
    <property type="entry name" value="ANTI-SIGMA-F FACTOR RSBW-RELATED"/>
    <property type="match status" value="1"/>
</dbReference>
<dbReference type="Proteomes" id="UP000568380">
    <property type="component" value="Unassembled WGS sequence"/>
</dbReference>
<evidence type="ECO:0000256" key="1">
    <source>
        <dbReference type="ARBA" id="ARBA00022527"/>
    </source>
</evidence>
<accession>A0A7W8EGI1</accession>
<sequence length="140" mass="15289">MEATIALRLPRDAASVPLIRQMFDGTLRSLGVVPQIRDDIELMLSEACTNVVRHAAPSDEYMVTAGVHDDLCVIRVVDTGGGFDPHQVREPKESAESGRGLLIMRALADDVRFTNRRENGAVVSLEKRLRFEAGAAGLSM</sequence>
<dbReference type="InterPro" id="IPR003594">
    <property type="entry name" value="HATPase_dom"/>
</dbReference>
<keyword evidence="3" id="KW-0418">Kinase</keyword>
<feature type="domain" description="Histidine kinase/HSP90-like ATPase" evidence="2">
    <location>
        <begin position="10"/>
        <end position="126"/>
    </location>
</feature>
<name>A0A7W8EGI1_9ACTN</name>
<protein>
    <submittedName>
        <fullName evidence="3">Serine/threonine-protein kinase RsbW</fullName>
        <ecNumber evidence="3">2.7.11.1</ecNumber>
    </submittedName>
</protein>
<dbReference type="EC" id="2.7.11.1" evidence="3"/>
<gene>
    <name evidence="3" type="ORF">HNR40_003974</name>
</gene>
<comment type="caution">
    <text evidence="3">The sequence shown here is derived from an EMBL/GenBank/DDBJ whole genome shotgun (WGS) entry which is preliminary data.</text>
</comment>
<dbReference type="SUPFAM" id="SSF55874">
    <property type="entry name" value="ATPase domain of HSP90 chaperone/DNA topoisomerase II/histidine kinase"/>
    <property type="match status" value="1"/>
</dbReference>
<dbReference type="CDD" id="cd16936">
    <property type="entry name" value="HATPase_RsbW-like"/>
    <property type="match status" value="1"/>
</dbReference>
<keyword evidence="4" id="KW-1185">Reference proteome</keyword>
<dbReference type="PANTHER" id="PTHR35526:SF3">
    <property type="entry name" value="ANTI-SIGMA-F FACTOR RSBW"/>
    <property type="match status" value="1"/>
</dbReference>
<evidence type="ECO:0000313" key="4">
    <source>
        <dbReference type="Proteomes" id="UP000568380"/>
    </source>
</evidence>
<reference evidence="3 4" key="1">
    <citation type="submission" date="2020-08" db="EMBL/GenBank/DDBJ databases">
        <title>Genomic Encyclopedia of Type Strains, Phase IV (KMG-IV): sequencing the most valuable type-strain genomes for metagenomic binning, comparative biology and taxonomic classification.</title>
        <authorList>
            <person name="Goeker M."/>
        </authorList>
    </citation>
    <scope>NUCLEOTIDE SEQUENCE [LARGE SCALE GENOMIC DNA]</scope>
    <source>
        <strain evidence="3 4">DSM 45385</strain>
    </source>
</reference>
<dbReference type="RefSeq" id="WP_184963308.1">
    <property type="nucleotide sequence ID" value="NZ_JACHIN010000005.1"/>
</dbReference>